<feature type="transmembrane region" description="Helical" evidence="6">
    <location>
        <begin position="360"/>
        <end position="377"/>
    </location>
</feature>
<feature type="transmembrane region" description="Helical" evidence="6">
    <location>
        <begin position="229"/>
        <end position="251"/>
    </location>
</feature>
<dbReference type="PANTHER" id="PTHR42718">
    <property type="entry name" value="MAJOR FACILITATOR SUPERFAMILY MULTIDRUG TRANSPORTER MFSC"/>
    <property type="match status" value="1"/>
</dbReference>
<dbReference type="SUPFAM" id="SSF103473">
    <property type="entry name" value="MFS general substrate transporter"/>
    <property type="match status" value="1"/>
</dbReference>
<name>A0ABW4BR07_9LACO</name>
<dbReference type="PANTHER" id="PTHR42718:SF9">
    <property type="entry name" value="MAJOR FACILITATOR SUPERFAMILY MULTIDRUG TRANSPORTER MFSC"/>
    <property type="match status" value="1"/>
</dbReference>
<dbReference type="EMBL" id="JBHTOH010000092">
    <property type="protein sequence ID" value="MFD1412025.1"/>
    <property type="molecule type" value="Genomic_DNA"/>
</dbReference>
<feature type="transmembrane region" description="Helical" evidence="6">
    <location>
        <begin position="335"/>
        <end position="354"/>
    </location>
</feature>
<comment type="caution">
    <text evidence="8">The sequence shown here is derived from an EMBL/GenBank/DDBJ whole genome shotgun (WGS) entry which is preliminary data.</text>
</comment>
<dbReference type="Proteomes" id="UP001597191">
    <property type="component" value="Unassembled WGS sequence"/>
</dbReference>
<feature type="transmembrane region" description="Helical" evidence="6">
    <location>
        <begin position="272"/>
        <end position="295"/>
    </location>
</feature>
<feature type="transmembrane region" description="Helical" evidence="6">
    <location>
        <begin position="55"/>
        <end position="71"/>
    </location>
</feature>
<keyword evidence="4 6" id="KW-1133">Transmembrane helix</keyword>
<gene>
    <name evidence="8" type="ORF">ACFQ4R_10590</name>
</gene>
<comment type="subcellular location">
    <subcellularLocation>
        <location evidence="1">Cell membrane</location>
        <topology evidence="1">Multi-pass membrane protein</topology>
    </subcellularLocation>
</comment>
<evidence type="ECO:0000256" key="1">
    <source>
        <dbReference type="ARBA" id="ARBA00004651"/>
    </source>
</evidence>
<dbReference type="InterPro" id="IPR036259">
    <property type="entry name" value="MFS_trans_sf"/>
</dbReference>
<protein>
    <submittedName>
        <fullName evidence="8">MFS transporter</fullName>
    </submittedName>
</protein>
<evidence type="ECO:0000313" key="9">
    <source>
        <dbReference type="Proteomes" id="UP001597191"/>
    </source>
</evidence>
<keyword evidence="3 6" id="KW-0812">Transmembrane</keyword>
<proteinExistence type="predicted"/>
<dbReference type="PROSITE" id="PS50850">
    <property type="entry name" value="MFS"/>
    <property type="match status" value="1"/>
</dbReference>
<evidence type="ECO:0000256" key="3">
    <source>
        <dbReference type="ARBA" id="ARBA00022692"/>
    </source>
</evidence>
<evidence type="ECO:0000256" key="2">
    <source>
        <dbReference type="ARBA" id="ARBA00022448"/>
    </source>
</evidence>
<feature type="transmembrane region" description="Helical" evidence="6">
    <location>
        <begin position="171"/>
        <end position="192"/>
    </location>
</feature>
<feature type="transmembrane region" description="Helical" evidence="6">
    <location>
        <begin position="83"/>
        <end position="100"/>
    </location>
</feature>
<evidence type="ECO:0000256" key="4">
    <source>
        <dbReference type="ARBA" id="ARBA00022989"/>
    </source>
</evidence>
<evidence type="ECO:0000256" key="5">
    <source>
        <dbReference type="ARBA" id="ARBA00023136"/>
    </source>
</evidence>
<feature type="transmembrane region" description="Helical" evidence="6">
    <location>
        <begin position="141"/>
        <end position="165"/>
    </location>
</feature>
<accession>A0ABW4BR07</accession>
<evidence type="ECO:0000313" key="8">
    <source>
        <dbReference type="EMBL" id="MFD1412025.1"/>
    </source>
</evidence>
<evidence type="ECO:0000259" key="7">
    <source>
        <dbReference type="PROSITE" id="PS50850"/>
    </source>
</evidence>
<dbReference type="InterPro" id="IPR011701">
    <property type="entry name" value="MFS"/>
</dbReference>
<feature type="transmembrane region" description="Helical" evidence="6">
    <location>
        <begin position="449"/>
        <end position="470"/>
    </location>
</feature>
<dbReference type="InterPro" id="IPR020846">
    <property type="entry name" value="MFS_dom"/>
</dbReference>
<feature type="domain" description="Major facilitator superfamily (MFS) profile" evidence="7">
    <location>
        <begin position="17"/>
        <end position="473"/>
    </location>
</feature>
<keyword evidence="9" id="KW-1185">Reference proteome</keyword>
<sequence>MEDYLADPKVQSKRWLILTAVGMFTFMSTLDGSIVNIALPTISKDLGIPMNQSEWVVSVYLIVICALLLFFGKLGDIVGKIRIFRIGTILFVLGSLFSGFNHGLYLLLAGRAVQAIGAAMTMSTNNEIITEVFPIHERGKALGWIGSFVSLGSIAGPGIGGLILAKLYWGNIFWINVPVGILTMILGAFVLPKDISFAKTKIDWLGTITFAVLIIGLFGGIFVGQDTGYQHWPVICLFILAVLALGIFIYHENRAVAPMLDFKIFKNVDFSLSLLTAFMIFVVNFVFNVISPFYLQNARGLAASTAGYLLMIFPVVQVLVAPVSGAISDRIGPESLTFFGLVFITVSQVGYYLTNLQTPLWLFTAFVGLVGLGNGMFQAPNNTIVMSSVERQDLGQAGGINSLARELGMIVGITFATTILFSAMSHQLGQHVTTYLPKHPETFIYGMKVTFLISMGLSLIATILTGYRWFKGRSNRKKLAD</sequence>
<feature type="transmembrane region" description="Helical" evidence="6">
    <location>
        <begin position="15"/>
        <end position="35"/>
    </location>
</feature>
<feature type="transmembrane region" description="Helical" evidence="6">
    <location>
        <begin position="204"/>
        <end position="223"/>
    </location>
</feature>
<keyword evidence="5 6" id="KW-0472">Membrane</keyword>
<dbReference type="RefSeq" id="WP_125648976.1">
    <property type="nucleotide sequence ID" value="NZ_JBHTOH010000092.1"/>
</dbReference>
<dbReference type="Pfam" id="PF07690">
    <property type="entry name" value="MFS_1"/>
    <property type="match status" value="1"/>
</dbReference>
<dbReference type="PRINTS" id="PR01036">
    <property type="entry name" value="TCRTETB"/>
</dbReference>
<feature type="transmembrane region" description="Helical" evidence="6">
    <location>
        <begin position="407"/>
        <end position="429"/>
    </location>
</feature>
<dbReference type="CDD" id="cd17321">
    <property type="entry name" value="MFS_MMR_MDR_like"/>
    <property type="match status" value="1"/>
</dbReference>
<feature type="transmembrane region" description="Helical" evidence="6">
    <location>
        <begin position="301"/>
        <end position="323"/>
    </location>
</feature>
<organism evidence="8 9">
    <name type="scientific">Lapidilactobacillus gannanensis</name>
    <dbReference type="NCBI Taxonomy" id="2486002"/>
    <lineage>
        <taxon>Bacteria</taxon>
        <taxon>Bacillati</taxon>
        <taxon>Bacillota</taxon>
        <taxon>Bacilli</taxon>
        <taxon>Lactobacillales</taxon>
        <taxon>Lactobacillaceae</taxon>
        <taxon>Lapidilactobacillus</taxon>
    </lineage>
</organism>
<keyword evidence="2" id="KW-0813">Transport</keyword>
<evidence type="ECO:0000256" key="6">
    <source>
        <dbReference type="SAM" id="Phobius"/>
    </source>
</evidence>
<dbReference type="Gene3D" id="1.20.1720.10">
    <property type="entry name" value="Multidrug resistance protein D"/>
    <property type="match status" value="1"/>
</dbReference>
<reference evidence="9" key="1">
    <citation type="journal article" date="2019" name="Int. J. Syst. Evol. Microbiol.">
        <title>The Global Catalogue of Microorganisms (GCM) 10K type strain sequencing project: providing services to taxonomists for standard genome sequencing and annotation.</title>
        <authorList>
            <consortium name="The Broad Institute Genomics Platform"/>
            <consortium name="The Broad Institute Genome Sequencing Center for Infectious Disease"/>
            <person name="Wu L."/>
            <person name="Ma J."/>
        </authorList>
    </citation>
    <scope>NUCLEOTIDE SEQUENCE [LARGE SCALE GENOMIC DNA]</scope>
    <source>
        <strain evidence="9">CCM 8937</strain>
    </source>
</reference>
<dbReference type="Gene3D" id="1.20.1250.20">
    <property type="entry name" value="MFS general substrate transporter like domains"/>
    <property type="match status" value="1"/>
</dbReference>